<dbReference type="PANTHER" id="PTHR47848">
    <property type="entry name" value="ADENINE NUCLEOTIDE ALPHA HYDROLASES-LIKE SUPERFAMILY PROTEIN"/>
    <property type="match status" value="1"/>
</dbReference>
<dbReference type="Gene3D" id="3.40.50.620">
    <property type="entry name" value="HUPs"/>
    <property type="match status" value="1"/>
</dbReference>
<dbReference type="SUPFAM" id="SSF52402">
    <property type="entry name" value="Adenine nucleotide alpha hydrolases-like"/>
    <property type="match status" value="1"/>
</dbReference>
<dbReference type="PANTHER" id="PTHR47848:SF1">
    <property type="entry name" value="ADENINE NUCLEOTIDE ALPHA HYDROLASES-LIKE SUPERFAMILY PROTEIN"/>
    <property type="match status" value="1"/>
</dbReference>
<reference evidence="2" key="2">
    <citation type="submission" date="2020-07" db="EMBL/GenBank/DDBJ databases">
        <authorList>
            <person name="Vera ALvarez R."/>
            <person name="Arias-Moreno D.M."/>
            <person name="Jimenez-Jacinto V."/>
            <person name="Jimenez-Bremont J.F."/>
            <person name="Swaminathan K."/>
            <person name="Moose S.P."/>
            <person name="Guerrero-Gonzalez M.L."/>
            <person name="Marino-Ramirez L."/>
            <person name="Landsman D."/>
            <person name="Rodriguez-Kessler M."/>
            <person name="Delgado-Sanchez P."/>
        </authorList>
    </citation>
    <scope>NUCLEOTIDE SEQUENCE</scope>
    <source>
        <tissue evidence="2">Cladode</tissue>
    </source>
</reference>
<organism evidence="2">
    <name type="scientific">Opuntia streptacantha</name>
    <name type="common">Prickly pear cactus</name>
    <name type="synonym">Opuntia cardona</name>
    <dbReference type="NCBI Taxonomy" id="393608"/>
    <lineage>
        <taxon>Eukaryota</taxon>
        <taxon>Viridiplantae</taxon>
        <taxon>Streptophyta</taxon>
        <taxon>Embryophyta</taxon>
        <taxon>Tracheophyta</taxon>
        <taxon>Spermatophyta</taxon>
        <taxon>Magnoliopsida</taxon>
        <taxon>eudicotyledons</taxon>
        <taxon>Gunneridae</taxon>
        <taxon>Pentapetalae</taxon>
        <taxon>Caryophyllales</taxon>
        <taxon>Cactineae</taxon>
        <taxon>Cactaceae</taxon>
        <taxon>Opuntioideae</taxon>
        <taxon>Opuntia</taxon>
    </lineage>
</organism>
<dbReference type="EMBL" id="GISG01143433">
    <property type="protein sequence ID" value="MBA4645761.1"/>
    <property type="molecule type" value="Transcribed_RNA"/>
</dbReference>
<accession>A0A7C9DKX7</accession>
<name>A0A7C9DKX7_OPUST</name>
<dbReference type="Pfam" id="PF00582">
    <property type="entry name" value="Usp"/>
    <property type="match status" value="1"/>
</dbReference>
<feature type="domain" description="UspA" evidence="1">
    <location>
        <begin position="4"/>
        <end position="116"/>
    </location>
</feature>
<dbReference type="AlphaFoldDB" id="A0A7C9DKX7"/>
<protein>
    <recommendedName>
        <fullName evidence="1">UspA domain-containing protein</fullName>
    </recommendedName>
</protein>
<evidence type="ECO:0000313" key="2">
    <source>
        <dbReference type="EMBL" id="MBA4645761.1"/>
    </source>
</evidence>
<dbReference type="InterPro" id="IPR006016">
    <property type="entry name" value="UspA"/>
</dbReference>
<dbReference type="InterPro" id="IPR014729">
    <property type="entry name" value="Rossmann-like_a/b/a_fold"/>
</dbReference>
<sequence length="119" mass="13620">MEERKIVVVVEEAEAARTALKWALHNILRYGDVLTLLHVFPYYSPKSRSKKKLRLLRLKGYQLALSFQDICTSSSFNTKIEIVVTEDDLEGEKIVGLVKEIGAFALVLGLHDHSFIYRK</sequence>
<proteinExistence type="predicted"/>
<evidence type="ECO:0000259" key="1">
    <source>
        <dbReference type="Pfam" id="PF00582"/>
    </source>
</evidence>
<reference evidence="2" key="1">
    <citation type="journal article" date="2013" name="J. Plant Res.">
        <title>Effect of fungi and light on seed germination of three Opuntia species from semiarid lands of central Mexico.</title>
        <authorList>
            <person name="Delgado-Sanchez P."/>
            <person name="Jimenez-Bremont J.F."/>
            <person name="Guerrero-Gonzalez Mde L."/>
            <person name="Flores J."/>
        </authorList>
    </citation>
    <scope>NUCLEOTIDE SEQUENCE</scope>
    <source>
        <tissue evidence="2">Cladode</tissue>
    </source>
</reference>